<comment type="similarity">
    <text evidence="1">Belongs to the UPF0337 (CsbD) family.</text>
</comment>
<keyword evidence="6" id="KW-1185">Reference proteome</keyword>
<protein>
    <recommendedName>
        <fullName evidence="4">CsbD-like domain-containing protein</fullName>
    </recommendedName>
</protein>
<dbReference type="Gene3D" id="1.10.1470.10">
    <property type="entry name" value="YjbJ"/>
    <property type="match status" value="1"/>
</dbReference>
<keyword evidence="3" id="KW-0812">Transmembrane</keyword>
<proteinExistence type="inferred from homology"/>
<feature type="compositionally biased region" description="Polar residues" evidence="2">
    <location>
        <begin position="17"/>
        <end position="32"/>
    </location>
</feature>
<evidence type="ECO:0000256" key="1">
    <source>
        <dbReference type="ARBA" id="ARBA00009129"/>
    </source>
</evidence>
<keyword evidence="3" id="KW-1133">Transmembrane helix</keyword>
<evidence type="ECO:0000313" key="6">
    <source>
        <dbReference type="Proteomes" id="UP000321750"/>
    </source>
</evidence>
<dbReference type="PANTHER" id="PTHR34977:SF1">
    <property type="entry name" value="UPF0337 PROTEIN YJBJ"/>
    <property type="match status" value="1"/>
</dbReference>
<reference evidence="5 6" key="1">
    <citation type="submission" date="2019-07" db="EMBL/GenBank/DDBJ databases">
        <title>Whole genome shotgun sequence of Methylobacterium gnaphalii NBRC 107716.</title>
        <authorList>
            <person name="Hosoyama A."/>
            <person name="Uohara A."/>
            <person name="Ohji S."/>
            <person name="Ichikawa N."/>
        </authorList>
    </citation>
    <scope>NUCLEOTIDE SEQUENCE [LARGE SCALE GENOMIC DNA]</scope>
    <source>
        <strain evidence="5 6">NBRC 107716</strain>
    </source>
</reference>
<dbReference type="InterPro" id="IPR050423">
    <property type="entry name" value="UPF0337_stress_rsp"/>
</dbReference>
<comment type="caution">
    <text evidence="5">The sequence shown here is derived from an EMBL/GenBank/DDBJ whole genome shotgun (WGS) entry which is preliminary data.</text>
</comment>
<sequence>MEFLLRDGGTETVADTEGSSLSSTPHGGQTSPCGVEFREPKISLVLEDEMDEKRVTGELKKVAGQVEAAAGDLTGDRETEAEGRATELQGTVENLVGQAKDTASDLAGQAGELARDALRTGRERLPSADEAYRRGNAAVRSHVETMPLASLVVALGAGYLLGLLIHRRE</sequence>
<name>A0A512JRD8_9HYPH</name>
<feature type="domain" description="CsbD-like" evidence="4">
    <location>
        <begin position="54"/>
        <end position="105"/>
    </location>
</feature>
<dbReference type="PANTHER" id="PTHR34977">
    <property type="entry name" value="UPF0337 PROTEIN YJBJ"/>
    <property type="match status" value="1"/>
</dbReference>
<feature type="transmembrane region" description="Helical" evidence="3">
    <location>
        <begin position="146"/>
        <end position="165"/>
    </location>
</feature>
<dbReference type="Proteomes" id="UP000321750">
    <property type="component" value="Unassembled WGS sequence"/>
</dbReference>
<accession>A0A512JRD8</accession>
<keyword evidence="3" id="KW-0472">Membrane</keyword>
<evidence type="ECO:0000313" key="5">
    <source>
        <dbReference type="EMBL" id="GEP12511.1"/>
    </source>
</evidence>
<feature type="region of interest" description="Disordered" evidence="2">
    <location>
        <begin position="1"/>
        <end position="36"/>
    </location>
</feature>
<dbReference type="EMBL" id="BJZV01000045">
    <property type="protein sequence ID" value="GEP12511.1"/>
    <property type="molecule type" value="Genomic_DNA"/>
</dbReference>
<dbReference type="AlphaFoldDB" id="A0A512JRD8"/>
<gene>
    <name evidence="5" type="ORF">MGN01_43560</name>
</gene>
<dbReference type="Pfam" id="PF05532">
    <property type="entry name" value="CsbD"/>
    <property type="match status" value="1"/>
</dbReference>
<dbReference type="InterPro" id="IPR008462">
    <property type="entry name" value="CsbD"/>
</dbReference>
<dbReference type="InterPro" id="IPR036629">
    <property type="entry name" value="YjbJ_sf"/>
</dbReference>
<evidence type="ECO:0000256" key="3">
    <source>
        <dbReference type="SAM" id="Phobius"/>
    </source>
</evidence>
<evidence type="ECO:0000256" key="2">
    <source>
        <dbReference type="SAM" id="MobiDB-lite"/>
    </source>
</evidence>
<dbReference type="SUPFAM" id="SSF69047">
    <property type="entry name" value="Hypothetical protein YjbJ"/>
    <property type="match status" value="1"/>
</dbReference>
<evidence type="ECO:0000259" key="4">
    <source>
        <dbReference type="Pfam" id="PF05532"/>
    </source>
</evidence>
<organism evidence="5 6">
    <name type="scientific">Methylobacterium gnaphalii</name>
    <dbReference type="NCBI Taxonomy" id="1010610"/>
    <lineage>
        <taxon>Bacteria</taxon>
        <taxon>Pseudomonadati</taxon>
        <taxon>Pseudomonadota</taxon>
        <taxon>Alphaproteobacteria</taxon>
        <taxon>Hyphomicrobiales</taxon>
        <taxon>Methylobacteriaceae</taxon>
        <taxon>Methylobacterium</taxon>
    </lineage>
</organism>